<reference evidence="2" key="1">
    <citation type="submission" date="2021-06" db="EMBL/GenBank/DDBJ databases">
        <authorList>
            <person name="Kallberg Y."/>
            <person name="Tangrot J."/>
            <person name="Rosling A."/>
        </authorList>
    </citation>
    <scope>NUCLEOTIDE SEQUENCE</scope>
    <source>
        <strain evidence="2">UK204</strain>
    </source>
</reference>
<dbReference type="InterPro" id="IPR032675">
    <property type="entry name" value="LRR_dom_sf"/>
</dbReference>
<gene>
    <name evidence="2" type="ORF">FCALED_LOCUS1782</name>
</gene>
<comment type="caution">
    <text evidence="2">The sequence shown here is derived from an EMBL/GenBank/DDBJ whole genome shotgun (WGS) entry which is preliminary data.</text>
</comment>
<dbReference type="InterPro" id="IPR036047">
    <property type="entry name" value="F-box-like_dom_sf"/>
</dbReference>
<dbReference type="Proteomes" id="UP000789570">
    <property type="component" value="Unassembled WGS sequence"/>
</dbReference>
<feature type="domain" description="F-box" evidence="1">
    <location>
        <begin position="7"/>
        <end position="51"/>
    </location>
</feature>
<evidence type="ECO:0000259" key="1">
    <source>
        <dbReference type="Pfam" id="PF12937"/>
    </source>
</evidence>
<dbReference type="SUPFAM" id="SSF81383">
    <property type="entry name" value="F-box domain"/>
    <property type="match status" value="1"/>
</dbReference>
<dbReference type="SUPFAM" id="SSF52047">
    <property type="entry name" value="RNI-like"/>
    <property type="match status" value="1"/>
</dbReference>
<keyword evidence="3" id="KW-1185">Reference proteome</keyword>
<dbReference type="EMBL" id="CAJVPQ010000242">
    <property type="protein sequence ID" value="CAG8461813.1"/>
    <property type="molecule type" value="Genomic_DNA"/>
</dbReference>
<accession>A0A9N8YYZ5</accession>
<name>A0A9N8YYZ5_9GLOM</name>
<dbReference type="AlphaFoldDB" id="A0A9N8YYZ5"/>
<organism evidence="2 3">
    <name type="scientific">Funneliformis caledonium</name>
    <dbReference type="NCBI Taxonomy" id="1117310"/>
    <lineage>
        <taxon>Eukaryota</taxon>
        <taxon>Fungi</taxon>
        <taxon>Fungi incertae sedis</taxon>
        <taxon>Mucoromycota</taxon>
        <taxon>Glomeromycotina</taxon>
        <taxon>Glomeromycetes</taxon>
        <taxon>Glomerales</taxon>
        <taxon>Glomeraceae</taxon>
        <taxon>Funneliformis</taxon>
    </lineage>
</organism>
<dbReference type="OrthoDB" id="2326988at2759"/>
<protein>
    <submittedName>
        <fullName evidence="2">5470_t:CDS:1</fullName>
    </submittedName>
</protein>
<proteinExistence type="predicted"/>
<sequence length="490" mass="57621">MRDITYTLPYVCLSNIFQHLEKDQRSLHSCVFVNKQWCMSAIPELWRNPFESPDQQQIALINTYIACLPHVIQQRLRITSTLTQPVTFNYPAYIRSIPVNLIFLTVMEWCESKIEAETPCERMKKELSKALCRNFLSQAAYIDCLDITSANDLNIFRLYGASSKLPQIHNLKVNNEYYSDQFKTISRLCQNIQSLIICQTEHIKLGNYTDLVKIVKAQSKLQNLSIESQNIEGFKVVWNGLVTSPHARKSLISLTIEHIYFDPTFYTKFLQQLTIFENLERIVIKKWFIDQLNQDEIQAPFREFKKLNTIIVKQYDLPLEILEPVFQYSSTTLHTLQLKRLQNYNLERVIELLSTYCHNLKKFIAPVTINQSLTIEELFKGCQQLEYLHIYHPSFDFKKVHPLNCPQYNVFNAMDVDEYLLKLKHIFPESLRTFKVYFIWFFSPSVLEKFLDGLMIGKDNGILEFCFSQGLSEEHLEVVKKYPKNNIKLI</sequence>
<dbReference type="Gene3D" id="3.80.10.10">
    <property type="entry name" value="Ribonuclease Inhibitor"/>
    <property type="match status" value="1"/>
</dbReference>
<evidence type="ECO:0000313" key="2">
    <source>
        <dbReference type="EMBL" id="CAG8461813.1"/>
    </source>
</evidence>
<evidence type="ECO:0000313" key="3">
    <source>
        <dbReference type="Proteomes" id="UP000789570"/>
    </source>
</evidence>
<dbReference type="InterPro" id="IPR001810">
    <property type="entry name" value="F-box_dom"/>
</dbReference>
<dbReference type="Pfam" id="PF12937">
    <property type="entry name" value="F-box-like"/>
    <property type="match status" value="1"/>
</dbReference>